<organism evidence="2 3">
    <name type="scientific">Blyttiomyces helicus</name>
    <dbReference type="NCBI Taxonomy" id="388810"/>
    <lineage>
        <taxon>Eukaryota</taxon>
        <taxon>Fungi</taxon>
        <taxon>Fungi incertae sedis</taxon>
        <taxon>Chytridiomycota</taxon>
        <taxon>Chytridiomycota incertae sedis</taxon>
        <taxon>Chytridiomycetes</taxon>
        <taxon>Chytridiomycetes incertae sedis</taxon>
        <taxon>Blyttiomyces</taxon>
    </lineage>
</organism>
<gene>
    <name evidence="2" type="ORF">BDK51DRAFT_38546</name>
</gene>
<keyword evidence="3" id="KW-1185">Reference proteome</keyword>
<name>A0A4P9W7E9_9FUNG</name>
<proteinExistence type="predicted"/>
<feature type="compositionally biased region" description="Basic residues" evidence="1">
    <location>
        <begin position="124"/>
        <end position="138"/>
    </location>
</feature>
<dbReference type="AlphaFoldDB" id="A0A4P9W7E9"/>
<protein>
    <submittedName>
        <fullName evidence="2">Uncharacterized protein</fullName>
    </submittedName>
</protein>
<feature type="region of interest" description="Disordered" evidence="1">
    <location>
        <begin position="270"/>
        <end position="354"/>
    </location>
</feature>
<feature type="compositionally biased region" description="Basic and acidic residues" evidence="1">
    <location>
        <begin position="276"/>
        <end position="301"/>
    </location>
</feature>
<sequence>MDAPSLQAEGDEDDRGLDNIAVAATASFAEAAEGISENAPATTGWSAVKGCGKIGADLYSQTARTVPASGPSGQSLLKGRGTVGRGLYSDTEFPYVGPEYTLLKDPDGPYLNIDRSKSSSATRCAHRPAKRSPTRLVHRPAAATSSPGKEPNPRLSPSPTRLVHALAAASSSQSEEPDQIHSPIVLVHQPASANSSQLVDPDQGPSRPLPSRSCAAGRPGMDLSGFVKYPQRFRKARYRKPFVAREVITFAHFELESPKKVVAVVHAGPWTSPKSGTDHFPDYPREHPRYVDKPRIGDPDRATPSTPSTIPRPASTNESDNLSNTVSPLRARSQTHPRSPPQEPSSTSPVALGA</sequence>
<evidence type="ECO:0000313" key="2">
    <source>
        <dbReference type="EMBL" id="RKO87305.1"/>
    </source>
</evidence>
<evidence type="ECO:0000256" key="1">
    <source>
        <dbReference type="SAM" id="MobiDB-lite"/>
    </source>
</evidence>
<evidence type="ECO:0000313" key="3">
    <source>
        <dbReference type="Proteomes" id="UP000269721"/>
    </source>
</evidence>
<dbReference type="Proteomes" id="UP000269721">
    <property type="component" value="Unassembled WGS sequence"/>
</dbReference>
<feature type="region of interest" description="Disordered" evidence="1">
    <location>
        <begin position="192"/>
        <end position="220"/>
    </location>
</feature>
<feature type="compositionally biased region" description="Polar residues" evidence="1">
    <location>
        <begin position="344"/>
        <end position="354"/>
    </location>
</feature>
<accession>A0A4P9W7E9</accession>
<feature type="compositionally biased region" description="Polar residues" evidence="1">
    <location>
        <begin position="303"/>
        <end position="337"/>
    </location>
</feature>
<feature type="region of interest" description="Disordered" evidence="1">
    <location>
        <begin position="104"/>
        <end position="159"/>
    </location>
</feature>
<reference evidence="3" key="1">
    <citation type="journal article" date="2018" name="Nat. Microbiol.">
        <title>Leveraging single-cell genomics to expand the fungal tree of life.</title>
        <authorList>
            <person name="Ahrendt S.R."/>
            <person name="Quandt C.A."/>
            <person name="Ciobanu D."/>
            <person name="Clum A."/>
            <person name="Salamov A."/>
            <person name="Andreopoulos B."/>
            <person name="Cheng J.F."/>
            <person name="Woyke T."/>
            <person name="Pelin A."/>
            <person name="Henrissat B."/>
            <person name="Reynolds N.K."/>
            <person name="Benny G.L."/>
            <person name="Smith M.E."/>
            <person name="James T.Y."/>
            <person name="Grigoriev I.V."/>
        </authorList>
    </citation>
    <scope>NUCLEOTIDE SEQUENCE [LARGE SCALE GENOMIC DNA]</scope>
</reference>
<dbReference type="EMBL" id="KZ997526">
    <property type="protein sequence ID" value="RKO87305.1"/>
    <property type="molecule type" value="Genomic_DNA"/>
</dbReference>